<proteinExistence type="predicted"/>
<dbReference type="SUPFAM" id="SSF46955">
    <property type="entry name" value="Putative DNA-binding domain"/>
    <property type="match status" value="1"/>
</dbReference>
<name>A0A7W3MXY0_9ACTN</name>
<protein>
    <submittedName>
        <fullName evidence="2">Excisionase family DNA binding protein</fullName>
    </submittedName>
</protein>
<dbReference type="NCBIfam" id="TIGR01764">
    <property type="entry name" value="excise"/>
    <property type="match status" value="1"/>
</dbReference>
<sequence>MPAQPYSVEQVADLLGLHVKTVRGYIRDGRLKAVRIGKQYRIAPEDLAEFTGRPLPQAAPRRRVDVTSIVQVDGIDRAELDRLTTVLTSATAHAHDLGPLRIQVVHDPERAAAKIILLGGPEGTAELLKIVHTLLEGR</sequence>
<dbReference type="AlphaFoldDB" id="A0A7W3MXY0"/>
<evidence type="ECO:0000259" key="1">
    <source>
        <dbReference type="Pfam" id="PF12728"/>
    </source>
</evidence>
<dbReference type="RefSeq" id="WP_119727474.1">
    <property type="nucleotide sequence ID" value="NZ_JACJII010000001.1"/>
</dbReference>
<keyword evidence="3" id="KW-1185">Reference proteome</keyword>
<dbReference type="EMBL" id="JACJII010000001">
    <property type="protein sequence ID" value="MBA9003927.1"/>
    <property type="molecule type" value="Genomic_DNA"/>
</dbReference>
<dbReference type="GO" id="GO:0003677">
    <property type="term" value="F:DNA binding"/>
    <property type="evidence" value="ECO:0007669"/>
    <property type="project" value="InterPro"/>
</dbReference>
<dbReference type="InterPro" id="IPR010093">
    <property type="entry name" value="SinI_DNA-bd"/>
</dbReference>
<dbReference type="Pfam" id="PF12728">
    <property type="entry name" value="HTH_17"/>
    <property type="match status" value="1"/>
</dbReference>
<feature type="domain" description="Helix-turn-helix" evidence="1">
    <location>
        <begin position="6"/>
        <end position="50"/>
    </location>
</feature>
<dbReference type="Proteomes" id="UP000539313">
    <property type="component" value="Unassembled WGS sequence"/>
</dbReference>
<gene>
    <name evidence="2" type="ORF">HNR21_002809</name>
</gene>
<accession>A0A7W3MXY0</accession>
<evidence type="ECO:0000313" key="3">
    <source>
        <dbReference type="Proteomes" id="UP000539313"/>
    </source>
</evidence>
<reference evidence="2 3" key="1">
    <citation type="submission" date="2020-08" db="EMBL/GenBank/DDBJ databases">
        <title>Sequencing the genomes of 1000 actinobacteria strains.</title>
        <authorList>
            <person name="Klenk H.-P."/>
        </authorList>
    </citation>
    <scope>NUCLEOTIDE SEQUENCE [LARGE SCALE GENOMIC DNA]</scope>
    <source>
        <strain evidence="2 3">DSM 45823</strain>
    </source>
</reference>
<comment type="caution">
    <text evidence="2">The sequence shown here is derived from an EMBL/GenBank/DDBJ whole genome shotgun (WGS) entry which is preliminary data.</text>
</comment>
<evidence type="ECO:0000313" key="2">
    <source>
        <dbReference type="EMBL" id="MBA9003927.1"/>
    </source>
</evidence>
<organism evidence="2 3">
    <name type="scientific">Thermomonospora cellulosilytica</name>
    <dbReference type="NCBI Taxonomy" id="1411118"/>
    <lineage>
        <taxon>Bacteria</taxon>
        <taxon>Bacillati</taxon>
        <taxon>Actinomycetota</taxon>
        <taxon>Actinomycetes</taxon>
        <taxon>Streptosporangiales</taxon>
        <taxon>Thermomonosporaceae</taxon>
        <taxon>Thermomonospora</taxon>
    </lineage>
</organism>
<dbReference type="InterPro" id="IPR041657">
    <property type="entry name" value="HTH_17"/>
</dbReference>
<dbReference type="InterPro" id="IPR009061">
    <property type="entry name" value="DNA-bd_dom_put_sf"/>
</dbReference>